<evidence type="ECO:0000256" key="1">
    <source>
        <dbReference type="SAM" id="SignalP"/>
    </source>
</evidence>
<keyword evidence="1" id="KW-0732">Signal</keyword>
<dbReference type="GO" id="GO:0016491">
    <property type="term" value="F:oxidoreductase activity"/>
    <property type="evidence" value="ECO:0007669"/>
    <property type="project" value="InterPro"/>
</dbReference>
<sequence>MANFAGWAIFVSAYVFHSCLGYGPDAGLWDSEPLQCVNKEFMQGYPRVKGPKSKRGFRNIVIFESRDEVGGKSSSRLYRNVWVDLGTIGLTEIYDKTVDLLERFNAGFEVRPDLSRVTWLNRNEYRPTIEIIPVPIERIQQASQRYTVLHQCFFGTYDSELMPRPSPEILRKIRGTIGDFLQRYNLTDLQPIFFAAITLNGYGFLNETSAIYGLTYVTPLVVQSFFRPERGAYRLYGGWQNLCREIARRSDVDIRFNVNIKRINRKNGVQIVYSKKHSGQTYADDFDFLILTPAMNSLFNVVDFNQHELSIFSHLRNSFALKSIVNSIIPGRRSISPLDTYLYDFENVEYSVYRSINPHQVENNITGVDYQLGLRENVDPDGNKYETSVYIQIGKSNPWKPDVDAHIQRTLFKHLRDFNKANPEVVGQVKWGYYFPNFPPEAVTGGALWDILDMQGHYNTWYIGSSVCFESIESVFEYNYLILKSFV</sequence>
<dbReference type="Pfam" id="PF01593">
    <property type="entry name" value="Amino_oxidase"/>
    <property type="match status" value="1"/>
</dbReference>
<accession>A0A8W8ILV3</accession>
<dbReference type="SUPFAM" id="SSF51905">
    <property type="entry name" value="FAD/NAD(P)-binding domain"/>
    <property type="match status" value="1"/>
</dbReference>
<keyword evidence="4" id="KW-1185">Reference proteome</keyword>
<feature type="signal peptide" evidence="1">
    <location>
        <begin position="1"/>
        <end position="21"/>
    </location>
</feature>
<evidence type="ECO:0000313" key="4">
    <source>
        <dbReference type="Proteomes" id="UP000005408"/>
    </source>
</evidence>
<reference evidence="3" key="1">
    <citation type="submission" date="2022-08" db="UniProtKB">
        <authorList>
            <consortium name="EnsemblMetazoa"/>
        </authorList>
    </citation>
    <scope>IDENTIFICATION</scope>
    <source>
        <strain evidence="3">05x7-T-G4-1.051#20</strain>
    </source>
</reference>
<dbReference type="Proteomes" id="UP000005408">
    <property type="component" value="Unassembled WGS sequence"/>
</dbReference>
<feature type="domain" description="Amine oxidase" evidence="2">
    <location>
        <begin position="55"/>
        <end position="318"/>
    </location>
</feature>
<dbReference type="Gene3D" id="1.10.405.20">
    <property type="match status" value="1"/>
</dbReference>
<feature type="chain" id="PRO_5036474084" description="Amine oxidase domain-containing protein" evidence="1">
    <location>
        <begin position="22"/>
        <end position="487"/>
    </location>
</feature>
<dbReference type="AlphaFoldDB" id="A0A8W8ILV3"/>
<evidence type="ECO:0000259" key="2">
    <source>
        <dbReference type="Pfam" id="PF01593"/>
    </source>
</evidence>
<dbReference type="InterPro" id="IPR036188">
    <property type="entry name" value="FAD/NAD-bd_sf"/>
</dbReference>
<dbReference type="InterPro" id="IPR002937">
    <property type="entry name" value="Amino_oxidase"/>
</dbReference>
<evidence type="ECO:0000313" key="3">
    <source>
        <dbReference type="EnsemblMetazoa" id="G14545.1:cds"/>
    </source>
</evidence>
<name>A0A8W8ILV3_MAGGI</name>
<dbReference type="EnsemblMetazoa" id="G14545.1">
    <property type="protein sequence ID" value="G14545.1:cds"/>
    <property type="gene ID" value="G14545"/>
</dbReference>
<proteinExistence type="predicted"/>
<organism evidence="3 4">
    <name type="scientific">Magallana gigas</name>
    <name type="common">Pacific oyster</name>
    <name type="synonym">Crassostrea gigas</name>
    <dbReference type="NCBI Taxonomy" id="29159"/>
    <lineage>
        <taxon>Eukaryota</taxon>
        <taxon>Metazoa</taxon>
        <taxon>Spiralia</taxon>
        <taxon>Lophotrochozoa</taxon>
        <taxon>Mollusca</taxon>
        <taxon>Bivalvia</taxon>
        <taxon>Autobranchia</taxon>
        <taxon>Pteriomorphia</taxon>
        <taxon>Ostreida</taxon>
        <taxon>Ostreoidea</taxon>
        <taxon>Ostreidae</taxon>
        <taxon>Magallana</taxon>
    </lineage>
</organism>
<dbReference type="Gene3D" id="3.50.50.60">
    <property type="entry name" value="FAD/NAD(P)-binding domain"/>
    <property type="match status" value="1"/>
</dbReference>
<protein>
    <recommendedName>
        <fullName evidence="2">Amine oxidase domain-containing protein</fullName>
    </recommendedName>
</protein>
<dbReference type="Gene3D" id="3.30.70.1990">
    <property type="match status" value="1"/>
</dbReference>